<feature type="region of interest" description="Disordered" evidence="1">
    <location>
        <begin position="43"/>
        <end position="63"/>
    </location>
</feature>
<feature type="compositionally biased region" description="Basic and acidic residues" evidence="1">
    <location>
        <begin position="43"/>
        <end position="62"/>
    </location>
</feature>
<gene>
    <name evidence="2" type="ORF">GCM10010961_35950</name>
</gene>
<evidence type="ECO:0000313" key="2">
    <source>
        <dbReference type="EMBL" id="GHG99804.1"/>
    </source>
</evidence>
<dbReference type="Proteomes" id="UP000611500">
    <property type="component" value="Unassembled WGS sequence"/>
</dbReference>
<keyword evidence="3" id="KW-1185">Reference proteome</keyword>
<proteinExistence type="predicted"/>
<organism evidence="2 3">
    <name type="scientific">Pseudodonghicola xiamenensis</name>
    <dbReference type="NCBI Taxonomy" id="337702"/>
    <lineage>
        <taxon>Bacteria</taxon>
        <taxon>Pseudomonadati</taxon>
        <taxon>Pseudomonadota</taxon>
        <taxon>Alphaproteobacteria</taxon>
        <taxon>Rhodobacterales</taxon>
        <taxon>Paracoccaceae</taxon>
        <taxon>Pseudodonghicola</taxon>
    </lineage>
</organism>
<protein>
    <submittedName>
        <fullName evidence="2">Uncharacterized protein</fullName>
    </submittedName>
</protein>
<accession>A0A8J3H8S7</accession>
<dbReference type="AlphaFoldDB" id="A0A8J3H8S7"/>
<evidence type="ECO:0000256" key="1">
    <source>
        <dbReference type="SAM" id="MobiDB-lite"/>
    </source>
</evidence>
<name>A0A8J3H8S7_9RHOB</name>
<reference evidence="2" key="1">
    <citation type="journal article" date="2014" name="Int. J. Syst. Evol. Microbiol.">
        <title>Complete genome sequence of Corynebacterium casei LMG S-19264T (=DSM 44701T), isolated from a smear-ripened cheese.</title>
        <authorList>
            <consortium name="US DOE Joint Genome Institute (JGI-PGF)"/>
            <person name="Walter F."/>
            <person name="Albersmeier A."/>
            <person name="Kalinowski J."/>
            <person name="Ruckert C."/>
        </authorList>
    </citation>
    <scope>NUCLEOTIDE SEQUENCE</scope>
    <source>
        <strain evidence="2">CGMCC 1.7081</strain>
    </source>
</reference>
<dbReference type="EMBL" id="BNAP01000024">
    <property type="protein sequence ID" value="GHG99804.1"/>
    <property type="molecule type" value="Genomic_DNA"/>
</dbReference>
<feature type="region of interest" description="Disordered" evidence="1">
    <location>
        <begin position="92"/>
        <end position="115"/>
    </location>
</feature>
<sequence>MGRQAADRLCDGIPDGLGAVAGKGWPILDRLGRPVPLHARQVQEHGEAGRAFDQRADRRAAETENEVAFPMTRNGPITDLRRAVADHQRVGNEGLATVPGSFARQPESAARAETG</sequence>
<reference evidence="2" key="2">
    <citation type="submission" date="2020-09" db="EMBL/GenBank/DDBJ databases">
        <authorList>
            <person name="Sun Q."/>
            <person name="Zhou Y."/>
        </authorList>
    </citation>
    <scope>NUCLEOTIDE SEQUENCE</scope>
    <source>
        <strain evidence="2">CGMCC 1.7081</strain>
    </source>
</reference>
<evidence type="ECO:0000313" key="3">
    <source>
        <dbReference type="Proteomes" id="UP000611500"/>
    </source>
</evidence>
<comment type="caution">
    <text evidence="2">The sequence shown here is derived from an EMBL/GenBank/DDBJ whole genome shotgun (WGS) entry which is preliminary data.</text>
</comment>